<accession>A0A5J4S0Q8</accession>
<dbReference type="PANTHER" id="PTHR24104">
    <property type="entry name" value="E3 UBIQUITIN-PROTEIN LIGASE NHLRC1-RELATED"/>
    <property type="match status" value="1"/>
</dbReference>
<dbReference type="SUPFAM" id="SSF101898">
    <property type="entry name" value="NHL repeat"/>
    <property type="match status" value="1"/>
</dbReference>
<dbReference type="AlphaFoldDB" id="A0A5J4S0Q8"/>
<organism evidence="1">
    <name type="scientific">termite gut metagenome</name>
    <dbReference type="NCBI Taxonomy" id="433724"/>
    <lineage>
        <taxon>unclassified sequences</taxon>
        <taxon>metagenomes</taxon>
        <taxon>organismal metagenomes</taxon>
    </lineage>
</organism>
<proteinExistence type="predicted"/>
<dbReference type="Gene3D" id="2.120.10.30">
    <property type="entry name" value="TolB, C-terminal domain"/>
    <property type="match status" value="1"/>
</dbReference>
<dbReference type="GO" id="GO:0008270">
    <property type="term" value="F:zinc ion binding"/>
    <property type="evidence" value="ECO:0007669"/>
    <property type="project" value="UniProtKB-KW"/>
</dbReference>
<comment type="caution">
    <text evidence="1">The sequence shown here is derived from an EMBL/GenBank/DDBJ whole genome shotgun (WGS) entry which is preliminary data.</text>
</comment>
<name>A0A5J4S0Q8_9ZZZZ</name>
<dbReference type="InterPro" id="IPR011042">
    <property type="entry name" value="6-blade_b-propeller_TolB-like"/>
</dbReference>
<dbReference type="InterPro" id="IPR050952">
    <property type="entry name" value="TRIM-NHL_E3_ligases"/>
</dbReference>
<sequence length="335" mass="36157">MKEISRKKFLRVCGTLVAGGAVAGVSGVLIDRNRKASSPSGKSLRLVEENTFVPPYRLVSSFTSTESISGLAQLDDELFVAASNTVSVFDAKGGLLHQFQAVEDIIRDIAVDAKSIYLLHPAKISVYSHEGEPIRAWEACSELSNYCTFALTPGFVFVTDMDNKNICKYTDEGSFVMFIHSPNKFIIPSLTFGIEYIDNKLYCSNSGRHQVEMYTLEGEYLGSFGKPGGAPGLFTGCCNPVYISQTSNGDVITSEKGDPRISCYGSDGSFRSLLLDSKSLGGGNTAYDVKVWKDKLFVAGKNKVSIYRYDTALAAHAGACGGCGIDCPLRTGITV</sequence>
<evidence type="ECO:0008006" key="2">
    <source>
        <dbReference type="Google" id="ProtNLM"/>
    </source>
</evidence>
<gene>
    <name evidence="1" type="ORF">EZS27_012432</name>
</gene>
<dbReference type="EMBL" id="SNRY01000518">
    <property type="protein sequence ID" value="KAA6339654.1"/>
    <property type="molecule type" value="Genomic_DNA"/>
</dbReference>
<reference evidence="1" key="1">
    <citation type="submission" date="2019-03" db="EMBL/GenBank/DDBJ databases">
        <title>Single cell metagenomics reveals metabolic interactions within the superorganism composed of flagellate Streblomastix strix and complex community of Bacteroidetes bacteria on its surface.</title>
        <authorList>
            <person name="Treitli S.C."/>
            <person name="Kolisko M."/>
            <person name="Husnik F."/>
            <person name="Keeling P."/>
            <person name="Hampl V."/>
        </authorList>
    </citation>
    <scope>NUCLEOTIDE SEQUENCE</scope>
    <source>
        <strain evidence="1">STM</strain>
    </source>
</reference>
<dbReference type="PANTHER" id="PTHR24104:SF25">
    <property type="entry name" value="PROTEIN LIN-41"/>
    <property type="match status" value="1"/>
</dbReference>
<evidence type="ECO:0000313" key="1">
    <source>
        <dbReference type="EMBL" id="KAA6339654.1"/>
    </source>
</evidence>
<protein>
    <recommendedName>
        <fullName evidence="2">Twin-arginine translocation signal domain-containing protein</fullName>
    </recommendedName>
</protein>